<dbReference type="SUPFAM" id="SSF54637">
    <property type="entry name" value="Thioesterase/thiol ester dehydrase-isomerase"/>
    <property type="match status" value="1"/>
</dbReference>
<dbReference type="InterPro" id="IPR003736">
    <property type="entry name" value="PAAI_dom"/>
</dbReference>
<name>A0A2A2JA62_9BILA</name>
<dbReference type="Pfam" id="PF03061">
    <property type="entry name" value="4HBT"/>
    <property type="match status" value="1"/>
</dbReference>
<evidence type="ECO:0000259" key="3">
    <source>
        <dbReference type="Pfam" id="PF03061"/>
    </source>
</evidence>
<sequence length="122" mass="13050">MGVSHLQARPLIIESGRVVVEFEVTQEMANPRGTLHGGCLTALVDVSTTMAGVALRGATGMSTNMHVNFIAPVKVGETVRMDSVITKSGKTLAYARSDLFLKEGNKPVATALHTLIYPNNNR</sequence>
<feature type="domain" description="Thioesterase" evidence="3">
    <location>
        <begin position="33"/>
        <end position="106"/>
    </location>
</feature>
<dbReference type="STRING" id="2018661.A0A2A2JA62"/>
<comment type="similarity">
    <text evidence="1">Belongs to the thioesterase PaaI family.</text>
</comment>
<gene>
    <name evidence="4" type="ORF">WR25_10036</name>
</gene>
<protein>
    <recommendedName>
        <fullName evidence="3">Thioesterase domain-containing protein</fullName>
    </recommendedName>
</protein>
<dbReference type="InterPro" id="IPR039298">
    <property type="entry name" value="ACOT13"/>
</dbReference>
<dbReference type="GO" id="GO:0047617">
    <property type="term" value="F:fatty acyl-CoA hydrolase activity"/>
    <property type="evidence" value="ECO:0007669"/>
    <property type="project" value="InterPro"/>
</dbReference>
<keyword evidence="2" id="KW-0378">Hydrolase</keyword>
<accession>A0A2A2JA62</accession>
<organism evidence="4 5">
    <name type="scientific">Diploscapter pachys</name>
    <dbReference type="NCBI Taxonomy" id="2018661"/>
    <lineage>
        <taxon>Eukaryota</taxon>
        <taxon>Metazoa</taxon>
        <taxon>Ecdysozoa</taxon>
        <taxon>Nematoda</taxon>
        <taxon>Chromadorea</taxon>
        <taxon>Rhabditida</taxon>
        <taxon>Rhabditina</taxon>
        <taxon>Rhabditomorpha</taxon>
        <taxon>Rhabditoidea</taxon>
        <taxon>Rhabditidae</taxon>
        <taxon>Diploscapter</taxon>
    </lineage>
</organism>
<dbReference type="AlphaFoldDB" id="A0A2A2JA62"/>
<dbReference type="Gene3D" id="3.10.129.10">
    <property type="entry name" value="Hotdog Thioesterase"/>
    <property type="match status" value="1"/>
</dbReference>
<keyword evidence="5" id="KW-1185">Reference proteome</keyword>
<dbReference type="InterPro" id="IPR006683">
    <property type="entry name" value="Thioestr_dom"/>
</dbReference>
<dbReference type="CDD" id="cd03443">
    <property type="entry name" value="PaaI_thioesterase"/>
    <property type="match status" value="1"/>
</dbReference>
<dbReference type="OrthoDB" id="46529at2759"/>
<dbReference type="InterPro" id="IPR029069">
    <property type="entry name" value="HotDog_dom_sf"/>
</dbReference>
<evidence type="ECO:0000313" key="4">
    <source>
        <dbReference type="EMBL" id="PAV58648.1"/>
    </source>
</evidence>
<dbReference type="Proteomes" id="UP000218231">
    <property type="component" value="Unassembled WGS sequence"/>
</dbReference>
<dbReference type="EMBL" id="LIAE01010566">
    <property type="protein sequence ID" value="PAV58648.1"/>
    <property type="molecule type" value="Genomic_DNA"/>
</dbReference>
<dbReference type="PANTHER" id="PTHR21660">
    <property type="entry name" value="THIOESTERASE SUPERFAMILY MEMBER-RELATED"/>
    <property type="match status" value="1"/>
</dbReference>
<evidence type="ECO:0000256" key="1">
    <source>
        <dbReference type="ARBA" id="ARBA00008324"/>
    </source>
</evidence>
<evidence type="ECO:0000256" key="2">
    <source>
        <dbReference type="ARBA" id="ARBA00022801"/>
    </source>
</evidence>
<comment type="caution">
    <text evidence="4">The sequence shown here is derived from an EMBL/GenBank/DDBJ whole genome shotgun (WGS) entry which is preliminary data.</text>
</comment>
<reference evidence="4 5" key="1">
    <citation type="journal article" date="2017" name="Curr. Biol.">
        <title>Genome architecture and evolution of a unichromosomal asexual nematode.</title>
        <authorList>
            <person name="Fradin H."/>
            <person name="Zegar C."/>
            <person name="Gutwein M."/>
            <person name="Lucas J."/>
            <person name="Kovtun M."/>
            <person name="Corcoran D."/>
            <person name="Baugh L.R."/>
            <person name="Kiontke K."/>
            <person name="Gunsalus K."/>
            <person name="Fitch D.H."/>
            <person name="Piano F."/>
        </authorList>
    </citation>
    <scope>NUCLEOTIDE SEQUENCE [LARGE SCALE GENOMIC DNA]</scope>
    <source>
        <strain evidence="4">PF1309</strain>
    </source>
</reference>
<dbReference type="NCBIfam" id="TIGR00369">
    <property type="entry name" value="unchar_dom_1"/>
    <property type="match status" value="1"/>
</dbReference>
<proteinExistence type="inferred from homology"/>
<dbReference type="PANTHER" id="PTHR21660:SF59">
    <property type="entry name" value="THIOESTERASE DOMAIN-CONTAINING PROTEIN"/>
    <property type="match status" value="1"/>
</dbReference>
<evidence type="ECO:0000313" key="5">
    <source>
        <dbReference type="Proteomes" id="UP000218231"/>
    </source>
</evidence>